<dbReference type="OrthoDB" id="73901at2759"/>
<proteinExistence type="predicted"/>
<comment type="caution">
    <text evidence="2">The sequence shown here is derived from an EMBL/GenBank/DDBJ whole genome shotgun (WGS) entry which is preliminary data.</text>
</comment>
<keyword evidence="1" id="KW-0732">Signal</keyword>
<feature type="chain" id="PRO_5021857596" description="Secreted protein" evidence="1">
    <location>
        <begin position="25"/>
        <end position="243"/>
    </location>
</feature>
<evidence type="ECO:0000313" key="2">
    <source>
        <dbReference type="EMBL" id="TRM65857.1"/>
    </source>
</evidence>
<evidence type="ECO:0008006" key="4">
    <source>
        <dbReference type="Google" id="ProtNLM"/>
    </source>
</evidence>
<protein>
    <recommendedName>
        <fullName evidence="4">Secreted protein</fullName>
    </recommendedName>
</protein>
<feature type="signal peptide" evidence="1">
    <location>
        <begin position="1"/>
        <end position="24"/>
    </location>
</feature>
<accession>A0A550CM58</accession>
<name>A0A550CM58_9AGAR</name>
<dbReference type="Proteomes" id="UP000320762">
    <property type="component" value="Unassembled WGS sequence"/>
</dbReference>
<organism evidence="2 3">
    <name type="scientific">Schizophyllum amplum</name>
    <dbReference type="NCBI Taxonomy" id="97359"/>
    <lineage>
        <taxon>Eukaryota</taxon>
        <taxon>Fungi</taxon>
        <taxon>Dikarya</taxon>
        <taxon>Basidiomycota</taxon>
        <taxon>Agaricomycotina</taxon>
        <taxon>Agaricomycetes</taxon>
        <taxon>Agaricomycetidae</taxon>
        <taxon>Agaricales</taxon>
        <taxon>Schizophyllaceae</taxon>
        <taxon>Schizophyllum</taxon>
    </lineage>
</organism>
<dbReference type="EMBL" id="VDMD01000004">
    <property type="protein sequence ID" value="TRM65857.1"/>
    <property type="molecule type" value="Genomic_DNA"/>
</dbReference>
<dbReference type="STRING" id="97359.A0A550CM58"/>
<keyword evidence="3" id="KW-1185">Reference proteome</keyword>
<dbReference type="AlphaFoldDB" id="A0A550CM58"/>
<reference evidence="2 3" key="1">
    <citation type="journal article" date="2019" name="New Phytol.">
        <title>Comparative genomics reveals unique wood-decay strategies and fruiting body development in the Schizophyllaceae.</title>
        <authorList>
            <person name="Almasi E."/>
            <person name="Sahu N."/>
            <person name="Krizsan K."/>
            <person name="Balint B."/>
            <person name="Kovacs G.M."/>
            <person name="Kiss B."/>
            <person name="Cseklye J."/>
            <person name="Drula E."/>
            <person name="Henrissat B."/>
            <person name="Nagy I."/>
            <person name="Chovatia M."/>
            <person name="Adam C."/>
            <person name="LaButti K."/>
            <person name="Lipzen A."/>
            <person name="Riley R."/>
            <person name="Grigoriev I.V."/>
            <person name="Nagy L.G."/>
        </authorList>
    </citation>
    <scope>NUCLEOTIDE SEQUENCE [LARGE SCALE GENOMIC DNA]</scope>
    <source>
        <strain evidence="2 3">NL-1724</strain>
    </source>
</reference>
<evidence type="ECO:0000313" key="3">
    <source>
        <dbReference type="Proteomes" id="UP000320762"/>
    </source>
</evidence>
<gene>
    <name evidence="2" type="ORF">BD626DRAFT_193159</name>
</gene>
<sequence>MLYAHSHVFHIGLIVLIATTLSAAQFFVELRKCSNSESHRPPSSYEDAEEPLLERDSAPLAMKLMPAPRMSTRPRSKSKPDGIFIHPQHNNIARADAAALELGLGGTTDRVAVPAYEHTGAPWQHDQGRQQARALLGQASDGRDAHAFGLAKTATAPNYHPPLLPDTHSCVCSGYHRCYYILIVCIQGVHRGGTKCAINKVAVGKQRKVDRRKTCRRAHSGLHASCMLYTHARGLLSTTGSRD</sequence>
<evidence type="ECO:0000256" key="1">
    <source>
        <dbReference type="SAM" id="SignalP"/>
    </source>
</evidence>